<protein>
    <submittedName>
        <fullName evidence="3">Hypothetical_protein</fullName>
    </submittedName>
</protein>
<accession>A0AA86URI8</accession>
<gene>
    <name evidence="2" type="ORF">HINF_LOCUS56475</name>
    <name evidence="3" type="ORF">HINF_LOCUS71884</name>
</gene>
<dbReference type="EMBL" id="CAXDID020000560">
    <property type="protein sequence ID" value="CAL6102896.1"/>
    <property type="molecule type" value="Genomic_DNA"/>
</dbReference>
<comment type="caution">
    <text evidence="2">The sequence shown here is derived from an EMBL/GenBank/DDBJ whole genome shotgun (WGS) entry which is preliminary data.</text>
</comment>
<evidence type="ECO:0000256" key="1">
    <source>
        <dbReference type="SAM" id="Coils"/>
    </source>
</evidence>
<evidence type="ECO:0000313" key="2">
    <source>
        <dbReference type="EMBL" id="CAI9968830.1"/>
    </source>
</evidence>
<reference evidence="2" key="1">
    <citation type="submission" date="2023-06" db="EMBL/GenBank/DDBJ databases">
        <authorList>
            <person name="Kurt Z."/>
        </authorList>
    </citation>
    <scope>NUCLEOTIDE SEQUENCE</scope>
</reference>
<keyword evidence="4" id="KW-1185">Reference proteome</keyword>
<proteinExistence type="predicted"/>
<evidence type="ECO:0000313" key="3">
    <source>
        <dbReference type="EMBL" id="CAL6102896.1"/>
    </source>
</evidence>
<feature type="coiled-coil region" evidence="1">
    <location>
        <begin position="299"/>
        <end position="329"/>
    </location>
</feature>
<name>A0AA86URI8_9EUKA</name>
<sequence>MRNHLVVQPFSEEQRDSCIKYHLRTAKSRAQQLSLSVPSDFKQVMHLKAFRSSIPSLKCPSLIITQLSFMDWFVLLHFASHFSSTGQLFSSLNNFNLSYLNSKFKLTLDLNTFRSVFILNEPFIIQFIQNFNTFKKSFKGNRIYNHYKQIVEWKTFPFICSAKQSIIQMEEIYQIRPVERLFANLMLMNKTNFVKCHDVFVVQKQLFTEEVEAFEMHKEKQISHNGKKLIYQRNETNELEKDINSQINSKLNQLENEHLQNEPNKQQNNNLMDKQITLNQNNIQTHQTTNNIESTYEAYQEFAEKFRNLRNNKETIRIQNEQLNEIQRKVAETDFKQQNAEIILDEINKLILKVEKLNKYTMNINKMKLLAGRPMFLILWNAFANEIQKLPLFVTEEIEYKTQPLRQIDEYKLQMIRKPVVITKQKVNAEHRKYILPKIDLNLLQLYLEYI</sequence>
<reference evidence="3 4" key="2">
    <citation type="submission" date="2024-07" db="EMBL/GenBank/DDBJ databases">
        <authorList>
            <person name="Akdeniz Z."/>
        </authorList>
    </citation>
    <scope>NUCLEOTIDE SEQUENCE [LARGE SCALE GENOMIC DNA]</scope>
</reference>
<dbReference type="AlphaFoldDB" id="A0AA86URI8"/>
<dbReference type="Proteomes" id="UP001642409">
    <property type="component" value="Unassembled WGS sequence"/>
</dbReference>
<dbReference type="EMBL" id="CATOUU010001049">
    <property type="protein sequence ID" value="CAI9968830.1"/>
    <property type="molecule type" value="Genomic_DNA"/>
</dbReference>
<evidence type="ECO:0000313" key="4">
    <source>
        <dbReference type="Proteomes" id="UP001642409"/>
    </source>
</evidence>
<keyword evidence="1" id="KW-0175">Coiled coil</keyword>
<organism evidence="2">
    <name type="scientific">Hexamita inflata</name>
    <dbReference type="NCBI Taxonomy" id="28002"/>
    <lineage>
        <taxon>Eukaryota</taxon>
        <taxon>Metamonada</taxon>
        <taxon>Diplomonadida</taxon>
        <taxon>Hexamitidae</taxon>
        <taxon>Hexamitinae</taxon>
        <taxon>Hexamita</taxon>
    </lineage>
</organism>